<evidence type="ECO:0000313" key="3">
    <source>
        <dbReference type="EMBL" id="MXU95620.1"/>
    </source>
</evidence>
<sequence>MAMGVAVVAVVSVVTVAVVAAAAAAAAMSCAVVATGSTGADWEVVGRLMGGCRERPRAVPEIPNGGGPRSPSALWPSNVWVPWGGTISMWFGGAGTPMGTGICGITKPCEGSMPFISGSLGLTWTTGGSGIPNCATGGGTMATAVAAPPGAAMVVTTGVVMAAPGKAAIAATTSAPPPPATVEGARPGPP</sequence>
<accession>A0A6B0V090</accession>
<dbReference type="AlphaFoldDB" id="A0A6B0V090"/>
<protein>
    <submittedName>
        <fullName evidence="3">Putative secreted protein</fullName>
    </submittedName>
</protein>
<feature type="chain" id="PRO_5025607926" evidence="2">
    <location>
        <begin position="22"/>
        <end position="190"/>
    </location>
</feature>
<dbReference type="EMBL" id="GIFC01013537">
    <property type="protein sequence ID" value="MXU95620.1"/>
    <property type="molecule type" value="Transcribed_RNA"/>
</dbReference>
<proteinExistence type="predicted"/>
<reference evidence="3" key="1">
    <citation type="submission" date="2019-12" db="EMBL/GenBank/DDBJ databases">
        <title>An insight into the sialome of adult female Ixodes ricinus ticks feeding for 6 days.</title>
        <authorList>
            <person name="Perner J."/>
            <person name="Ribeiro J.M.C."/>
        </authorList>
    </citation>
    <scope>NUCLEOTIDE SEQUENCE</scope>
    <source>
        <strain evidence="3">Semi-engorged</strain>
        <tissue evidence="3">Salivary glands</tissue>
    </source>
</reference>
<keyword evidence="2" id="KW-0732">Signal</keyword>
<organism evidence="3">
    <name type="scientific">Ixodes ricinus</name>
    <name type="common">Common tick</name>
    <name type="synonym">Acarus ricinus</name>
    <dbReference type="NCBI Taxonomy" id="34613"/>
    <lineage>
        <taxon>Eukaryota</taxon>
        <taxon>Metazoa</taxon>
        <taxon>Ecdysozoa</taxon>
        <taxon>Arthropoda</taxon>
        <taxon>Chelicerata</taxon>
        <taxon>Arachnida</taxon>
        <taxon>Acari</taxon>
        <taxon>Parasitiformes</taxon>
        <taxon>Ixodida</taxon>
        <taxon>Ixodoidea</taxon>
        <taxon>Ixodidae</taxon>
        <taxon>Ixodinae</taxon>
        <taxon>Ixodes</taxon>
    </lineage>
</organism>
<feature type="signal peptide" evidence="2">
    <location>
        <begin position="1"/>
        <end position="21"/>
    </location>
</feature>
<evidence type="ECO:0000256" key="2">
    <source>
        <dbReference type="SAM" id="SignalP"/>
    </source>
</evidence>
<evidence type="ECO:0000256" key="1">
    <source>
        <dbReference type="SAM" id="MobiDB-lite"/>
    </source>
</evidence>
<feature type="region of interest" description="Disordered" evidence="1">
    <location>
        <begin position="171"/>
        <end position="190"/>
    </location>
</feature>
<name>A0A6B0V090_IXORI</name>